<dbReference type="RefSeq" id="WP_328775635.1">
    <property type="nucleotide sequence ID" value="NZ_CP108057.1"/>
</dbReference>
<name>A0ABZ1RI89_9ACTN</name>
<feature type="compositionally biased region" description="Low complexity" evidence="1">
    <location>
        <begin position="1"/>
        <end position="63"/>
    </location>
</feature>
<accession>A0ABZ1RI89</accession>
<sequence length="102" mass="10361">MRSRSAASDAARSATAAASRVRSSCAPPGRASHAVTAAARSRAAYRASRSSAPASPSSDSTTSHGGIAVPSRQARIPAGSRRRNSPYQPAPGSSLPVNALRY</sequence>
<organism evidence="2 3">
    <name type="scientific">Streptomyces goshikiensis</name>
    <dbReference type="NCBI Taxonomy" id="1942"/>
    <lineage>
        <taxon>Bacteria</taxon>
        <taxon>Bacillati</taxon>
        <taxon>Actinomycetota</taxon>
        <taxon>Actinomycetes</taxon>
        <taxon>Kitasatosporales</taxon>
        <taxon>Streptomycetaceae</taxon>
        <taxon>Streptomyces</taxon>
    </lineage>
</organism>
<evidence type="ECO:0000313" key="2">
    <source>
        <dbReference type="EMBL" id="WUO45860.1"/>
    </source>
</evidence>
<dbReference type="Proteomes" id="UP001432075">
    <property type="component" value="Chromosome"/>
</dbReference>
<protein>
    <submittedName>
        <fullName evidence="2">Uncharacterized protein</fullName>
    </submittedName>
</protein>
<dbReference type="EMBL" id="CP108057">
    <property type="protein sequence ID" value="WUO45860.1"/>
    <property type="molecule type" value="Genomic_DNA"/>
</dbReference>
<feature type="region of interest" description="Disordered" evidence="1">
    <location>
        <begin position="1"/>
        <end position="102"/>
    </location>
</feature>
<reference evidence="2" key="1">
    <citation type="submission" date="2022-10" db="EMBL/GenBank/DDBJ databases">
        <title>The complete genomes of actinobacterial strains from the NBC collection.</title>
        <authorList>
            <person name="Joergensen T.S."/>
            <person name="Alvarez Arevalo M."/>
            <person name="Sterndorff E.B."/>
            <person name="Faurdal D."/>
            <person name="Vuksanovic O."/>
            <person name="Mourched A.-S."/>
            <person name="Charusanti P."/>
            <person name="Shaw S."/>
            <person name="Blin K."/>
            <person name="Weber T."/>
        </authorList>
    </citation>
    <scope>NUCLEOTIDE SEQUENCE</scope>
    <source>
        <strain evidence="2">NBC_00283</strain>
    </source>
</reference>
<gene>
    <name evidence="2" type="ORF">OHU17_08440</name>
</gene>
<proteinExistence type="predicted"/>
<keyword evidence="3" id="KW-1185">Reference proteome</keyword>
<evidence type="ECO:0000256" key="1">
    <source>
        <dbReference type="SAM" id="MobiDB-lite"/>
    </source>
</evidence>
<evidence type="ECO:0000313" key="3">
    <source>
        <dbReference type="Proteomes" id="UP001432075"/>
    </source>
</evidence>